<evidence type="ECO:0000256" key="3">
    <source>
        <dbReference type="ARBA" id="ARBA00022670"/>
    </source>
</evidence>
<keyword evidence="7" id="KW-0482">Metalloprotease</keyword>
<dbReference type="RefSeq" id="WP_051255041.1">
    <property type="nucleotide sequence ID" value="NZ_AULJ01000020.1"/>
</dbReference>
<dbReference type="CDD" id="cd06229">
    <property type="entry name" value="M14_Endopeptidase_I"/>
    <property type="match status" value="1"/>
</dbReference>
<evidence type="ECO:0000256" key="8">
    <source>
        <dbReference type="PROSITE-ProRule" id="PRU01379"/>
    </source>
</evidence>
<dbReference type="InterPro" id="IPR032812">
    <property type="entry name" value="SbsA_Ig"/>
</dbReference>
<comment type="caution">
    <text evidence="10">The sequence shown here is derived from an EMBL/GenBank/DDBJ whole genome shotgun (WGS) entry which is preliminary data.</text>
</comment>
<dbReference type="Gene3D" id="3.40.630.10">
    <property type="entry name" value="Zn peptidases"/>
    <property type="match status" value="1"/>
</dbReference>
<dbReference type="Pfam" id="PF00246">
    <property type="entry name" value="Peptidase_M14"/>
    <property type="match status" value="1"/>
</dbReference>
<evidence type="ECO:0000313" key="10">
    <source>
        <dbReference type="EMBL" id="KGX85831.1"/>
    </source>
</evidence>
<dbReference type="SMART" id="SM00631">
    <property type="entry name" value="Zn_pept"/>
    <property type="match status" value="1"/>
</dbReference>
<name>A0A0A5FYD7_9BACI</name>
<evidence type="ECO:0000313" key="11">
    <source>
        <dbReference type="Proteomes" id="UP000030403"/>
    </source>
</evidence>
<accession>A0A0A5FYD7</accession>
<protein>
    <recommendedName>
        <fullName evidence="9">Peptidase M14 domain-containing protein</fullName>
    </recommendedName>
</protein>
<comment type="cofactor">
    <cofactor evidence="1">
        <name>Zn(2+)</name>
        <dbReference type="ChEBI" id="CHEBI:29105"/>
    </cofactor>
</comment>
<keyword evidence="11" id="KW-1185">Reference proteome</keyword>
<dbReference type="eggNOG" id="COG2866">
    <property type="taxonomic scope" value="Bacteria"/>
</dbReference>
<dbReference type="GO" id="GO:0005615">
    <property type="term" value="C:extracellular space"/>
    <property type="evidence" value="ECO:0007669"/>
    <property type="project" value="TreeGrafter"/>
</dbReference>
<evidence type="ECO:0000256" key="4">
    <source>
        <dbReference type="ARBA" id="ARBA00022729"/>
    </source>
</evidence>
<dbReference type="STRING" id="1385511.GCA_000425225_02035"/>
<dbReference type="Gene3D" id="2.60.40.1220">
    <property type="match status" value="1"/>
</dbReference>
<keyword evidence="4" id="KW-0732">Signal</keyword>
<reference evidence="10 11" key="1">
    <citation type="submission" date="2013-08" db="EMBL/GenBank/DDBJ databases">
        <authorList>
            <person name="Huang J."/>
            <person name="Wang G."/>
        </authorList>
    </citation>
    <scope>NUCLEOTIDE SEQUENCE [LARGE SCALE GENOMIC DNA]</scope>
    <source>
        <strain evidence="10 11">BH030004</strain>
    </source>
</reference>
<gene>
    <name evidence="10" type="ORF">N783_13790</name>
</gene>
<dbReference type="Pfam" id="PF13205">
    <property type="entry name" value="Big_5"/>
    <property type="match status" value="1"/>
</dbReference>
<dbReference type="InterPro" id="IPR014755">
    <property type="entry name" value="Cu-Rt/internalin_Ig-like"/>
</dbReference>
<dbReference type="SUPFAM" id="SSF53187">
    <property type="entry name" value="Zn-dependent exopeptidases"/>
    <property type="match status" value="1"/>
</dbReference>
<dbReference type="GO" id="GO:0008270">
    <property type="term" value="F:zinc ion binding"/>
    <property type="evidence" value="ECO:0007669"/>
    <property type="project" value="InterPro"/>
</dbReference>
<dbReference type="OrthoDB" id="9802862at2"/>
<comment type="similarity">
    <text evidence="2 8">Belongs to the peptidase M14 family.</text>
</comment>
<evidence type="ECO:0000256" key="6">
    <source>
        <dbReference type="ARBA" id="ARBA00022833"/>
    </source>
</evidence>
<sequence length="505" mass="57594">MKRISIIITVFTLMFLTPVQEILAKQNIQPYQTYTYAKMKEDLVELDEQYGDLVEVYSIGETPYNRELYLVKLGFGKANAFYNGSHHAREWITTTLNMKMIDTYASAYNTNSSLGGYNVKELLHKTTIWFVPMVNPDGVTLQQVGLDAFPSSVHEQLIQMNEGSTNFKRWKANAQGIDLNRQYPVGWETAHNAHPDPNWRNYKGTKPFEAEEAKVMRDITHIIHPDLSLAYHTAGRVLYWNFGVDSADLERDRAITEKYATLAGYQMVHTNSGAGYTDWINGVFDKPGITPELGYYVGETEVKPDQFSEIWRRNKHAGLAMAAEASNVSNKNTQTKDREKALFVDGAVKDALLPNSNETLYKQAQNAQRKLGLSLEQTVELYSWYQKCGDSCSVKDTSLKDIFHDLQYFTNMKSKQGIKTDHAWTVTFATDVDKESIHQDNIYVLNEQNQKVALQDFVINGNRVEIKPPKGNYESGRSYTIYVKEIQAPDGKVMKKPVQMQFTTQ</sequence>
<evidence type="ECO:0000256" key="1">
    <source>
        <dbReference type="ARBA" id="ARBA00001947"/>
    </source>
</evidence>
<evidence type="ECO:0000256" key="5">
    <source>
        <dbReference type="ARBA" id="ARBA00022801"/>
    </source>
</evidence>
<dbReference type="GO" id="GO:0006508">
    <property type="term" value="P:proteolysis"/>
    <property type="evidence" value="ECO:0007669"/>
    <property type="project" value="UniProtKB-KW"/>
</dbReference>
<organism evidence="10 11">
    <name type="scientific">Pontibacillus marinus BH030004 = DSM 16465</name>
    <dbReference type="NCBI Taxonomy" id="1385511"/>
    <lineage>
        <taxon>Bacteria</taxon>
        <taxon>Bacillati</taxon>
        <taxon>Bacillota</taxon>
        <taxon>Bacilli</taxon>
        <taxon>Bacillales</taxon>
        <taxon>Bacillaceae</taxon>
        <taxon>Pontibacillus</taxon>
    </lineage>
</organism>
<proteinExistence type="inferred from homology"/>
<feature type="domain" description="Peptidase M14" evidence="9">
    <location>
        <begin position="32"/>
        <end position="325"/>
    </location>
</feature>
<evidence type="ECO:0000256" key="2">
    <source>
        <dbReference type="ARBA" id="ARBA00005988"/>
    </source>
</evidence>
<feature type="active site" description="Proton donor/acceptor" evidence="8">
    <location>
        <position position="292"/>
    </location>
</feature>
<keyword evidence="5" id="KW-0378">Hydrolase</keyword>
<dbReference type="InterPro" id="IPR034274">
    <property type="entry name" value="ENP1_M14_CPD"/>
</dbReference>
<dbReference type="InterPro" id="IPR000834">
    <property type="entry name" value="Peptidase_M14"/>
</dbReference>
<dbReference type="EMBL" id="AVPF01000036">
    <property type="protein sequence ID" value="KGX85831.1"/>
    <property type="molecule type" value="Genomic_DNA"/>
</dbReference>
<evidence type="ECO:0000256" key="7">
    <source>
        <dbReference type="ARBA" id="ARBA00023049"/>
    </source>
</evidence>
<keyword evidence="6" id="KW-0862">Zinc</keyword>
<dbReference type="Proteomes" id="UP000030403">
    <property type="component" value="Unassembled WGS sequence"/>
</dbReference>
<dbReference type="PANTHER" id="PTHR11705">
    <property type="entry name" value="PROTEASE FAMILY M14 CARBOXYPEPTIDASE A,B"/>
    <property type="match status" value="1"/>
</dbReference>
<evidence type="ECO:0000259" key="9">
    <source>
        <dbReference type="PROSITE" id="PS52035"/>
    </source>
</evidence>
<dbReference type="PANTHER" id="PTHR11705:SF143">
    <property type="entry name" value="SLL0236 PROTEIN"/>
    <property type="match status" value="1"/>
</dbReference>
<dbReference type="GO" id="GO:0004181">
    <property type="term" value="F:metallocarboxypeptidase activity"/>
    <property type="evidence" value="ECO:0007669"/>
    <property type="project" value="InterPro"/>
</dbReference>
<keyword evidence="3" id="KW-0645">Protease</keyword>
<dbReference type="PROSITE" id="PS52035">
    <property type="entry name" value="PEPTIDASE_M14"/>
    <property type="match status" value="1"/>
</dbReference>
<dbReference type="AlphaFoldDB" id="A0A0A5FYD7"/>